<dbReference type="InterPro" id="IPR033443">
    <property type="entry name" value="PROP1-like_PPR_dom"/>
</dbReference>
<dbReference type="Proteomes" id="UP000290189">
    <property type="component" value="Unassembled WGS sequence"/>
</dbReference>
<reference evidence="7 8" key="1">
    <citation type="submission" date="2018-03" db="EMBL/GenBank/DDBJ databases">
        <authorList>
            <person name="Fogelqvist J."/>
        </authorList>
    </citation>
    <scope>NUCLEOTIDE SEQUENCE [LARGE SCALE GENOMIC DNA]</scope>
</reference>
<feature type="compositionally biased region" description="Basic and acidic residues" evidence="4">
    <location>
        <begin position="1279"/>
        <end position="1288"/>
    </location>
</feature>
<protein>
    <recommendedName>
        <fullName evidence="9">UDENN domain-containing protein</fullName>
    </recommendedName>
</protein>
<geneLocation type="mitochondrion" evidence="7"/>
<dbReference type="PROSITE" id="PS51375">
    <property type="entry name" value="PPR"/>
    <property type="match status" value="1"/>
</dbReference>
<dbReference type="InterPro" id="IPR011990">
    <property type="entry name" value="TPR-like_helical_dom_sf"/>
</dbReference>
<keyword evidence="2" id="KW-0677">Repeat</keyword>
<dbReference type="EMBL" id="OVEO01000005">
    <property type="protein sequence ID" value="SPQ96361.1"/>
    <property type="molecule type" value="Genomic_DNA"/>
</dbReference>
<dbReference type="Pfam" id="PF03456">
    <property type="entry name" value="uDENN"/>
    <property type="match status" value="1"/>
</dbReference>
<keyword evidence="1" id="KW-0344">Guanine-nucleotide releasing factor</keyword>
<dbReference type="GO" id="GO:0005085">
    <property type="term" value="F:guanyl-nucleotide exchange factor activity"/>
    <property type="evidence" value="ECO:0007669"/>
    <property type="project" value="UniProtKB-KW"/>
</dbReference>
<dbReference type="GO" id="GO:0031410">
    <property type="term" value="C:cytoplasmic vesicle"/>
    <property type="evidence" value="ECO:0007669"/>
    <property type="project" value="TreeGrafter"/>
</dbReference>
<feature type="repeat" description="PPR" evidence="3">
    <location>
        <begin position="886"/>
        <end position="920"/>
    </location>
</feature>
<dbReference type="InterPro" id="IPR037516">
    <property type="entry name" value="Tripartite_DENN"/>
</dbReference>
<dbReference type="PROSITE" id="PS51498">
    <property type="entry name" value="MABP"/>
    <property type="match status" value="1"/>
</dbReference>
<dbReference type="Pfam" id="PF02141">
    <property type="entry name" value="DENN"/>
    <property type="match status" value="1"/>
</dbReference>
<feature type="region of interest" description="Disordered" evidence="4">
    <location>
        <begin position="943"/>
        <end position="979"/>
    </location>
</feature>
<dbReference type="InterPro" id="IPR051696">
    <property type="entry name" value="DENN_Domain_GEFs"/>
</dbReference>
<dbReference type="SMART" id="SM00800">
    <property type="entry name" value="uDENN"/>
    <property type="match status" value="1"/>
</dbReference>
<dbReference type="SMART" id="SM00799">
    <property type="entry name" value="DENN"/>
    <property type="match status" value="1"/>
</dbReference>
<sequence>MKTPDHQLLSTHDHGRCSSFCRRRPVVRVFVGCPSGRSSPLPSGCIVMLKPLVIGTDHNASGSEDGDEDDVAADGTATAGPERLLQYFISVGIGDSFTSLASVCDLDSMRPITSLGQSASLRSGFFGAPVWLGYSRDPSLGEPLTEIVILREDICPPGFTKLDYQFSLTKTFGRGPNSYIFYERDPIKVPLVDVLLVAESDGESPPPDFWRVQNDAQTGIKLGNGLELYYKKGPATPLDQVYKPCVIDRYPRKDDPFSPLPVAVAQFCQPNGTTLMRTAPLPTTHDFVLTNAMGRKMYGSALTCYEPLSTSVWQRSLESILERFPRMTSTTVAPEDHSNVIRTLPPKSVTADCQSPEHRTRLLSLSFESKPIYSSRTLCLLSYYPFFDNFNAILSELYRISVSPLQLPIETHLCNLFEIPLPLTPRLASEIQIGSKLVSFNVPNCDEDFPLTNWSFEMSFRCLSVDAVLTILNALILERKVILLSSHARLLTPVAQTLLSLMFPLEWQYSYVPVLPRVVSVILDAPMPVFVGIQKAYADPRLYDRPDVVVVNLDLGTVFVHPLNPLVPFPPIQQAVLKGELEKFGHTDALHKFTADELANVDLTFPVPIGGGQRGSFSMSHRRFEPRAVRAAFVHFFAAVFGTFRNHLLFPEVPSNIQLDELFDKSAFLAEKQKGPARAFSKALLDTQCFTRFIEERTFPSDRDSELKFFDHCCDYHRSVEARVDKNESLAGLVQSLLQYPTVKAAYRVPPPPPPAETWKAPSASYTCFPIMDPALLYEPRPIAVEYMCNWKSADQDMLRTEFQEAFFLSRPTTPALFQHRASLEKLTKTFESNEEWARHLLMLVYSSWFLLEAHLCDWNPNVTSSVVDGAFRVLNQARSLNLSPDETTYRSVLKLCAKFSQAESARTILQLMKDSGIQPSQVTYALFTSAVTEAPISPQTRLSVDDFHSKSGPGGNRKDQPLPPRSSSVDMRPRSKKQVDDVIIWKDVRMSTKSTCPGCNSRLCDSEIMSGWTDDPTSQTTRCIVCRTTSFTPTLSIVLTFVKKEPQTESISFPYVSPLVLRNMLDSIIAAQPKDVTTIQKFRKSHSTVFYNLLWYFFHEKLPLNNLVGVEAVDVKPLYPNRRRESLFTQQERDPEHNERFGDRNRNVMNALTRYIRRGDILNAMRLFLLHRIRESNIGGSGVLDKSTVWSHSMFREMDALGAQWFFPSREEWIRAYTEALGSVPRHMVSYMLPMDNAPSTVVSVFDDVFKHIESGDSPVAEAASVDHASSVEAGTISEEKGSDSAL</sequence>
<evidence type="ECO:0008006" key="9">
    <source>
        <dbReference type="Google" id="ProtNLM"/>
    </source>
</evidence>
<evidence type="ECO:0000256" key="2">
    <source>
        <dbReference type="ARBA" id="ARBA00022737"/>
    </source>
</evidence>
<evidence type="ECO:0000256" key="3">
    <source>
        <dbReference type="PROSITE-ProRule" id="PRU00708"/>
    </source>
</evidence>
<dbReference type="InterPro" id="IPR043153">
    <property type="entry name" value="DENN_C"/>
</dbReference>
<evidence type="ECO:0000256" key="4">
    <source>
        <dbReference type="SAM" id="MobiDB-lite"/>
    </source>
</evidence>
<name>A0A3P3Y866_PLABS</name>
<evidence type="ECO:0000313" key="8">
    <source>
        <dbReference type="Proteomes" id="UP000290189"/>
    </source>
</evidence>
<feature type="domain" description="UDENN" evidence="5">
    <location>
        <begin position="226"/>
        <end position="705"/>
    </location>
</feature>
<dbReference type="PANTHER" id="PTHR12296:SF30">
    <property type="entry name" value="DENN DOMAIN-CONTAINING PROTEIN CRAG"/>
    <property type="match status" value="1"/>
</dbReference>
<feature type="domain" description="MABP" evidence="6">
    <location>
        <begin position="94"/>
        <end position="234"/>
    </location>
</feature>
<dbReference type="Pfam" id="PF17177">
    <property type="entry name" value="PPR_long"/>
    <property type="match status" value="1"/>
</dbReference>
<accession>A0A3P3Y866</accession>
<dbReference type="Pfam" id="PF03455">
    <property type="entry name" value="dDENN"/>
    <property type="match status" value="1"/>
</dbReference>
<feature type="region of interest" description="Disordered" evidence="4">
    <location>
        <begin position="1263"/>
        <end position="1288"/>
    </location>
</feature>
<evidence type="ECO:0000259" key="6">
    <source>
        <dbReference type="PROSITE" id="PS51498"/>
    </source>
</evidence>
<dbReference type="Gene3D" id="3.30.450.200">
    <property type="match status" value="1"/>
</dbReference>
<organism evidence="7 8">
    <name type="scientific">Plasmodiophora brassicae</name>
    <name type="common">Clubroot disease agent</name>
    <dbReference type="NCBI Taxonomy" id="37360"/>
    <lineage>
        <taxon>Eukaryota</taxon>
        <taxon>Sar</taxon>
        <taxon>Rhizaria</taxon>
        <taxon>Endomyxa</taxon>
        <taxon>Phytomyxea</taxon>
        <taxon>Plasmodiophorida</taxon>
        <taxon>Plasmodiophoridae</taxon>
        <taxon>Plasmodiophora</taxon>
    </lineage>
</organism>
<dbReference type="Gene3D" id="1.25.40.10">
    <property type="entry name" value="Tetratricopeptide repeat domain"/>
    <property type="match status" value="1"/>
</dbReference>
<keyword evidence="7" id="KW-0496">Mitochondrion</keyword>
<dbReference type="PANTHER" id="PTHR12296">
    <property type="entry name" value="DENN DOMAIN-CONTAINING PROTEIN 4"/>
    <property type="match status" value="1"/>
</dbReference>
<dbReference type="GO" id="GO:0032483">
    <property type="term" value="P:regulation of Rab protein signal transduction"/>
    <property type="evidence" value="ECO:0007669"/>
    <property type="project" value="TreeGrafter"/>
</dbReference>
<evidence type="ECO:0000259" key="5">
    <source>
        <dbReference type="PROSITE" id="PS50211"/>
    </source>
</evidence>
<proteinExistence type="predicted"/>
<evidence type="ECO:0000313" key="7">
    <source>
        <dbReference type="EMBL" id="SPQ96361.1"/>
    </source>
</evidence>
<gene>
    <name evidence="7" type="ORF">PLBR_LOCUS3576</name>
</gene>
<dbReference type="PROSITE" id="PS50211">
    <property type="entry name" value="DENN"/>
    <property type="match status" value="1"/>
</dbReference>
<dbReference type="InterPro" id="IPR001194">
    <property type="entry name" value="cDENN_dom"/>
</dbReference>
<dbReference type="InterPro" id="IPR023341">
    <property type="entry name" value="MABP"/>
</dbReference>
<dbReference type="InterPro" id="IPR002885">
    <property type="entry name" value="PPR_rpt"/>
</dbReference>
<evidence type="ECO:0000256" key="1">
    <source>
        <dbReference type="ARBA" id="ARBA00022658"/>
    </source>
</evidence>
<dbReference type="InterPro" id="IPR005112">
    <property type="entry name" value="dDENN_dom"/>
</dbReference>
<dbReference type="InterPro" id="IPR005113">
    <property type="entry name" value="uDENN_dom"/>
</dbReference>
<dbReference type="Gene3D" id="3.40.50.11500">
    <property type="match status" value="1"/>
</dbReference>
<dbReference type="SMART" id="SM00801">
    <property type="entry name" value="dDENN"/>
    <property type="match status" value="1"/>
</dbReference>